<dbReference type="Gene3D" id="1.20.1070.10">
    <property type="entry name" value="Rhodopsin 7-helix transmembrane proteins"/>
    <property type="match status" value="1"/>
</dbReference>
<organism evidence="9 10">
    <name type="scientific">Pocillopora meandrina</name>
    <dbReference type="NCBI Taxonomy" id="46732"/>
    <lineage>
        <taxon>Eukaryota</taxon>
        <taxon>Metazoa</taxon>
        <taxon>Cnidaria</taxon>
        <taxon>Anthozoa</taxon>
        <taxon>Hexacorallia</taxon>
        <taxon>Scleractinia</taxon>
        <taxon>Astrocoeniina</taxon>
        <taxon>Pocilloporidae</taxon>
        <taxon>Pocillopora</taxon>
    </lineage>
</organism>
<evidence type="ECO:0000313" key="10">
    <source>
        <dbReference type="Proteomes" id="UP001159428"/>
    </source>
</evidence>
<dbReference type="Pfam" id="PF00001">
    <property type="entry name" value="7tm_1"/>
    <property type="match status" value="1"/>
</dbReference>
<feature type="transmembrane region" description="Helical" evidence="7">
    <location>
        <begin position="124"/>
        <end position="144"/>
    </location>
</feature>
<keyword evidence="6" id="KW-0675">Receptor</keyword>
<dbReference type="GO" id="GO:0004930">
    <property type="term" value="F:G protein-coupled receptor activity"/>
    <property type="evidence" value="ECO:0007669"/>
    <property type="project" value="UniProtKB-KW"/>
</dbReference>
<dbReference type="PROSITE" id="PS50262">
    <property type="entry name" value="G_PROTEIN_RECEP_F1_2"/>
    <property type="match status" value="1"/>
</dbReference>
<feature type="transmembrane region" description="Helical" evidence="7">
    <location>
        <begin position="92"/>
        <end position="112"/>
    </location>
</feature>
<evidence type="ECO:0000256" key="6">
    <source>
        <dbReference type="RuleBase" id="RU000688"/>
    </source>
</evidence>
<comment type="subcellular location">
    <subcellularLocation>
        <location evidence="1">Cell membrane</location>
        <topology evidence="1">Multi-pass membrane protein</topology>
    </subcellularLocation>
</comment>
<feature type="non-terminal residue" evidence="9">
    <location>
        <position position="1"/>
    </location>
</feature>
<feature type="transmembrane region" description="Helical" evidence="7">
    <location>
        <begin position="39"/>
        <end position="59"/>
    </location>
</feature>
<feature type="transmembrane region" description="Helical" evidence="7">
    <location>
        <begin position="156"/>
        <end position="178"/>
    </location>
</feature>
<dbReference type="CDD" id="cd00637">
    <property type="entry name" value="7tm_classA_rhodopsin-like"/>
    <property type="match status" value="1"/>
</dbReference>
<dbReference type="InterPro" id="IPR000276">
    <property type="entry name" value="GPCR_Rhodpsn"/>
</dbReference>
<dbReference type="AlphaFoldDB" id="A0AAU9XME8"/>
<dbReference type="Proteomes" id="UP001159428">
    <property type="component" value="Unassembled WGS sequence"/>
</dbReference>
<dbReference type="EMBL" id="CALNXJ010000052">
    <property type="protein sequence ID" value="CAH3153082.1"/>
    <property type="molecule type" value="Genomic_DNA"/>
</dbReference>
<feature type="domain" description="G-protein coupled receptors family 1 profile" evidence="8">
    <location>
        <begin position="19"/>
        <end position="260"/>
    </location>
</feature>
<keyword evidence="4 7" id="KW-1133">Transmembrane helix</keyword>
<reference evidence="9 10" key="1">
    <citation type="submission" date="2022-05" db="EMBL/GenBank/DDBJ databases">
        <authorList>
            <consortium name="Genoscope - CEA"/>
            <person name="William W."/>
        </authorList>
    </citation>
    <scope>NUCLEOTIDE SEQUENCE [LARGE SCALE GENOMIC DNA]</scope>
</reference>
<evidence type="ECO:0000256" key="3">
    <source>
        <dbReference type="ARBA" id="ARBA00022692"/>
    </source>
</evidence>
<dbReference type="PANTHER" id="PTHR22750">
    <property type="entry name" value="G-PROTEIN COUPLED RECEPTOR"/>
    <property type="match status" value="1"/>
</dbReference>
<comment type="similarity">
    <text evidence="6">Belongs to the G-protein coupled receptor 1 family.</text>
</comment>
<dbReference type="PROSITE" id="PS00237">
    <property type="entry name" value="G_PROTEIN_RECEP_F1_1"/>
    <property type="match status" value="1"/>
</dbReference>
<feature type="transmembrane region" description="Helical" evidence="7">
    <location>
        <begin position="6"/>
        <end position="27"/>
    </location>
</feature>
<keyword evidence="10" id="KW-1185">Reference proteome</keyword>
<evidence type="ECO:0000259" key="8">
    <source>
        <dbReference type="PROSITE" id="PS50262"/>
    </source>
</evidence>
<evidence type="ECO:0000256" key="1">
    <source>
        <dbReference type="ARBA" id="ARBA00004651"/>
    </source>
</evidence>
<evidence type="ECO:0000256" key="4">
    <source>
        <dbReference type="ARBA" id="ARBA00022989"/>
    </source>
</evidence>
<evidence type="ECO:0000256" key="7">
    <source>
        <dbReference type="SAM" id="Phobius"/>
    </source>
</evidence>
<evidence type="ECO:0000313" key="9">
    <source>
        <dbReference type="EMBL" id="CAH3153082.1"/>
    </source>
</evidence>
<sequence>VFFSTSIAIALLPPVTMAGNALILAAVWRNNFVRTPFHILLRGLAFTDLCTGIVAQPFYSVTFLMRSVNSTVVYDSPRLLTALRTIGEGSGMYFIAVTVLILTVISIERWVVISHRSFFTQRRACFKIIALMLAASPTVILRVLENVDIGYGRSLRFMFIANMLSSYLVITMANFKVYRSICRYQRQIQDNTTIHNFGRSAINVAKYMKSVTTLVLAFYLCFFPYVISVVIYFWSSETYSAFRVTVVFVFLSSAINPALYLWRINDIRNGVIELFCRV</sequence>
<gene>
    <name evidence="9" type="ORF">PMEA_00026961</name>
</gene>
<keyword evidence="5 7" id="KW-0472">Membrane</keyword>
<keyword evidence="3 6" id="KW-0812">Transmembrane</keyword>
<comment type="caution">
    <text evidence="9">The sequence shown here is derived from an EMBL/GenBank/DDBJ whole genome shotgun (WGS) entry which is preliminary data.</text>
</comment>
<keyword evidence="6" id="KW-0807">Transducer</keyword>
<keyword evidence="6" id="KW-0297">G-protein coupled receptor</keyword>
<keyword evidence="2" id="KW-1003">Cell membrane</keyword>
<feature type="transmembrane region" description="Helical" evidence="7">
    <location>
        <begin position="241"/>
        <end position="262"/>
    </location>
</feature>
<evidence type="ECO:0000256" key="5">
    <source>
        <dbReference type="ARBA" id="ARBA00023136"/>
    </source>
</evidence>
<proteinExistence type="inferred from homology"/>
<dbReference type="InterPro" id="IPR017452">
    <property type="entry name" value="GPCR_Rhodpsn_7TM"/>
</dbReference>
<evidence type="ECO:0000256" key="2">
    <source>
        <dbReference type="ARBA" id="ARBA00022475"/>
    </source>
</evidence>
<protein>
    <recommendedName>
        <fullName evidence="8">G-protein coupled receptors family 1 profile domain-containing protein</fullName>
    </recommendedName>
</protein>
<accession>A0AAU9XME8</accession>
<dbReference type="PRINTS" id="PR00237">
    <property type="entry name" value="GPCRRHODOPSN"/>
</dbReference>
<dbReference type="GO" id="GO:0005886">
    <property type="term" value="C:plasma membrane"/>
    <property type="evidence" value="ECO:0007669"/>
    <property type="project" value="UniProtKB-SubCell"/>
</dbReference>
<dbReference type="SUPFAM" id="SSF81321">
    <property type="entry name" value="Family A G protein-coupled receptor-like"/>
    <property type="match status" value="1"/>
</dbReference>
<feature type="transmembrane region" description="Helical" evidence="7">
    <location>
        <begin position="214"/>
        <end position="235"/>
    </location>
</feature>
<name>A0AAU9XME8_9CNID</name>